<dbReference type="PANTHER" id="PTHR43830">
    <property type="entry name" value="PROTEIN PSP1"/>
    <property type="match status" value="1"/>
</dbReference>
<dbReference type="Proteomes" id="UP000178602">
    <property type="component" value="Unassembled WGS sequence"/>
</dbReference>
<dbReference type="Pfam" id="PF04468">
    <property type="entry name" value="PSP1"/>
    <property type="match status" value="1"/>
</dbReference>
<comment type="caution">
    <text evidence="2">The sequence shown here is derived from an EMBL/GenBank/DDBJ whole genome shotgun (WGS) entry which is preliminary data.</text>
</comment>
<gene>
    <name evidence="2" type="ORF">A3K49_06835</name>
</gene>
<organism evidence="2 3">
    <name type="scientific">candidate division WOR-1 bacterium RIFOXYC12_FULL_54_18</name>
    <dbReference type="NCBI Taxonomy" id="1802584"/>
    <lineage>
        <taxon>Bacteria</taxon>
        <taxon>Bacillati</taxon>
        <taxon>Saganbacteria</taxon>
    </lineage>
</organism>
<evidence type="ECO:0000259" key="1">
    <source>
        <dbReference type="PROSITE" id="PS51411"/>
    </source>
</evidence>
<sequence>MKEKLGIKLRKFSRICPITGYREESIKVGSPVIVQTDRGVEFGEIITLSAGTSRALSRDVRLKKVLRYATPDDVEKERQMQEREAQALQAAAQKIKEYELPIKVINLEYLFDDSRLIIYYRNKGNSDKPPVLRDLARDLSVTLSARVDLRQVSPRDDARLLGGLGPCGRSLCCSVWLDKPKHVTVRMAKDQGLAISPTKTSGVCGRLLCCLEYEYEKPTQRGGKENAKN</sequence>
<reference evidence="2 3" key="1">
    <citation type="journal article" date="2016" name="Nat. Commun.">
        <title>Thousands of microbial genomes shed light on interconnected biogeochemical processes in an aquifer system.</title>
        <authorList>
            <person name="Anantharaman K."/>
            <person name="Brown C.T."/>
            <person name="Hug L.A."/>
            <person name="Sharon I."/>
            <person name="Castelle C.J."/>
            <person name="Probst A.J."/>
            <person name="Thomas B.C."/>
            <person name="Singh A."/>
            <person name="Wilkins M.J."/>
            <person name="Karaoz U."/>
            <person name="Brodie E.L."/>
            <person name="Williams K.H."/>
            <person name="Hubbard S.S."/>
            <person name="Banfield J.F."/>
        </authorList>
    </citation>
    <scope>NUCLEOTIDE SEQUENCE [LARGE SCALE GENOMIC DNA]</scope>
</reference>
<dbReference type="PROSITE" id="PS51411">
    <property type="entry name" value="PSP1_C"/>
    <property type="match status" value="1"/>
</dbReference>
<evidence type="ECO:0000313" key="3">
    <source>
        <dbReference type="Proteomes" id="UP000178602"/>
    </source>
</evidence>
<protein>
    <recommendedName>
        <fullName evidence="1">PSP1 C-terminal domain-containing protein</fullName>
    </recommendedName>
</protein>
<dbReference type="InterPro" id="IPR047767">
    <property type="entry name" value="PSP1-like"/>
</dbReference>
<dbReference type="PANTHER" id="PTHR43830:SF3">
    <property type="entry name" value="PROTEIN PSP1"/>
    <property type="match status" value="1"/>
</dbReference>
<dbReference type="AlphaFoldDB" id="A0A1F4T7G7"/>
<feature type="domain" description="PSP1 C-terminal" evidence="1">
    <location>
        <begin position="63"/>
        <end position="152"/>
    </location>
</feature>
<proteinExistence type="predicted"/>
<name>A0A1F4T7G7_UNCSA</name>
<dbReference type="GO" id="GO:0005737">
    <property type="term" value="C:cytoplasm"/>
    <property type="evidence" value="ECO:0007669"/>
    <property type="project" value="TreeGrafter"/>
</dbReference>
<dbReference type="NCBIfam" id="NF041131">
    <property type="entry name" value="RicT_YaaT_fam"/>
    <property type="match status" value="1"/>
</dbReference>
<evidence type="ECO:0000313" key="2">
    <source>
        <dbReference type="EMBL" id="OGC28654.1"/>
    </source>
</evidence>
<accession>A0A1F4T7G7</accession>
<dbReference type="InterPro" id="IPR007557">
    <property type="entry name" value="PSP1_C"/>
</dbReference>
<dbReference type="EMBL" id="MEUG01000001">
    <property type="protein sequence ID" value="OGC28654.1"/>
    <property type="molecule type" value="Genomic_DNA"/>
</dbReference>